<name>A0A6N6JDI6_9RHOB</name>
<feature type="transmembrane region" description="Helical" evidence="1">
    <location>
        <begin position="37"/>
        <end position="55"/>
    </location>
</feature>
<dbReference type="EMBL" id="BLJE01000001">
    <property type="protein sequence ID" value="GFE64194.1"/>
    <property type="molecule type" value="Genomic_DNA"/>
</dbReference>
<evidence type="ECO:0000313" key="3">
    <source>
        <dbReference type="Proteomes" id="UP000436822"/>
    </source>
</evidence>
<keyword evidence="3" id="KW-1185">Reference proteome</keyword>
<proteinExistence type="predicted"/>
<accession>A0A6N6JDI6</accession>
<gene>
    <name evidence="2" type="ORF">KIN_12680</name>
</gene>
<protein>
    <submittedName>
        <fullName evidence="2">Uncharacterized protein</fullName>
    </submittedName>
</protein>
<keyword evidence="1" id="KW-0812">Transmembrane</keyword>
<feature type="transmembrane region" description="Helical" evidence="1">
    <location>
        <begin position="6"/>
        <end position="25"/>
    </location>
</feature>
<organism evidence="2 3">
    <name type="scientific">Litoreibacter roseus</name>
    <dbReference type="NCBI Taxonomy" id="2601869"/>
    <lineage>
        <taxon>Bacteria</taxon>
        <taxon>Pseudomonadati</taxon>
        <taxon>Pseudomonadota</taxon>
        <taxon>Alphaproteobacteria</taxon>
        <taxon>Rhodobacterales</taxon>
        <taxon>Roseobacteraceae</taxon>
        <taxon>Litoreibacter</taxon>
    </lineage>
</organism>
<dbReference type="RefSeq" id="WP_159805055.1">
    <property type="nucleotide sequence ID" value="NZ_BLJE01000001.1"/>
</dbReference>
<comment type="caution">
    <text evidence="2">The sequence shown here is derived from an EMBL/GenBank/DDBJ whole genome shotgun (WGS) entry which is preliminary data.</text>
</comment>
<dbReference type="Proteomes" id="UP000436822">
    <property type="component" value="Unassembled WGS sequence"/>
</dbReference>
<reference evidence="2 3" key="1">
    <citation type="submission" date="2019-12" db="EMBL/GenBank/DDBJ databases">
        <title>Litoreibacter badius sp. nov., a novel bacteriochlorophyll a-containing bacterium in the genus Litoreibacter.</title>
        <authorList>
            <person name="Kanamuro M."/>
            <person name="Takabe Y."/>
            <person name="Mori K."/>
            <person name="Takaichi S."/>
            <person name="Hanada S."/>
        </authorList>
    </citation>
    <scope>NUCLEOTIDE SEQUENCE [LARGE SCALE GENOMIC DNA]</scope>
    <source>
        <strain evidence="2 3">K6</strain>
    </source>
</reference>
<evidence type="ECO:0000313" key="2">
    <source>
        <dbReference type="EMBL" id="GFE64194.1"/>
    </source>
</evidence>
<dbReference type="AlphaFoldDB" id="A0A6N6JDI6"/>
<keyword evidence="1" id="KW-1133">Transmembrane helix</keyword>
<evidence type="ECO:0000256" key="1">
    <source>
        <dbReference type="SAM" id="Phobius"/>
    </source>
</evidence>
<keyword evidence="1" id="KW-0472">Membrane</keyword>
<sequence>MSTTILEVFLPTLLGIYVMLLSLGVDLVPRSPRMVNVVRLSAAGVLIYCGVAFAAPF</sequence>